<evidence type="ECO:0008006" key="3">
    <source>
        <dbReference type="Google" id="ProtNLM"/>
    </source>
</evidence>
<dbReference type="InterPro" id="IPR011989">
    <property type="entry name" value="ARM-like"/>
</dbReference>
<evidence type="ECO:0000313" key="2">
    <source>
        <dbReference type="Proteomes" id="UP000027138"/>
    </source>
</evidence>
<dbReference type="PANTHER" id="PTHR36379:SF1">
    <property type="entry name" value="PUTATIVE RECOMBINATION INITIATION DEFECT 1-RELATED"/>
    <property type="match status" value="1"/>
</dbReference>
<dbReference type="PANTHER" id="PTHR36379">
    <property type="entry name" value="PROTEIN PRD1"/>
    <property type="match status" value="1"/>
</dbReference>
<dbReference type="OrthoDB" id="2019943at2759"/>
<gene>
    <name evidence="1" type="ORF">JCGZ_13122</name>
</gene>
<name>A0A067K8X0_JATCU</name>
<dbReference type="InterPro" id="IPR016024">
    <property type="entry name" value="ARM-type_fold"/>
</dbReference>
<dbReference type="Proteomes" id="UP000027138">
    <property type="component" value="Unassembled WGS sequence"/>
</dbReference>
<dbReference type="GO" id="GO:0042138">
    <property type="term" value="P:meiotic DNA double-strand break formation"/>
    <property type="evidence" value="ECO:0007669"/>
    <property type="project" value="InterPro"/>
</dbReference>
<dbReference type="Gene3D" id="1.25.10.10">
    <property type="entry name" value="Leucine-rich Repeat Variant"/>
    <property type="match status" value="1"/>
</dbReference>
<reference evidence="1 2" key="1">
    <citation type="journal article" date="2014" name="PLoS ONE">
        <title>Global Analysis of Gene Expression Profiles in Physic Nut (Jatropha curcas L.) Seedlings Exposed to Salt Stress.</title>
        <authorList>
            <person name="Zhang L."/>
            <person name="Zhang C."/>
            <person name="Wu P."/>
            <person name="Chen Y."/>
            <person name="Li M."/>
            <person name="Jiang H."/>
            <person name="Wu G."/>
        </authorList>
    </citation>
    <scope>NUCLEOTIDE SEQUENCE [LARGE SCALE GENOMIC DNA]</scope>
    <source>
        <strain evidence="2">cv. GZQX0401</strain>
        <tissue evidence="1">Young leaves</tissue>
    </source>
</reference>
<dbReference type="SUPFAM" id="SSF48371">
    <property type="entry name" value="ARM repeat"/>
    <property type="match status" value="1"/>
</dbReference>
<keyword evidence="2" id="KW-1185">Reference proteome</keyword>
<dbReference type="InterPro" id="IPR044968">
    <property type="entry name" value="PRD1"/>
</dbReference>
<protein>
    <recommendedName>
        <fullName evidence="3">Protein PRD1</fullName>
    </recommendedName>
</protein>
<accession>A0A067K8X0</accession>
<evidence type="ECO:0000313" key="1">
    <source>
        <dbReference type="EMBL" id="KDP32572.1"/>
    </source>
</evidence>
<dbReference type="STRING" id="180498.A0A067K8X0"/>
<sequence length="1439" mass="160938">MLLPDSQASDLDLDDFIDEESILPPQSFTNSSPHQCSKGHRSTLSLPTNHGGAICLLCLSNLITNPQSPTYHVSYALSQLSIALSHPSFLHSLLSFHPQFLVSPLVSALSLFDDDPLARQLIDLITTLCGSRDRSLCDEFVLRVADHISSGTLVWSRRQVYMLHCFGALLNCSINDPYIQIKDRDALLSNLVTGLQLPSEEIRGEILFVLYKLSILQCQHENGDVVDSLFAFCPKLLHLSLEALVKTQDDTVRLNCIAFLTTVAQKGFFENAYANDTSSMSSDEADNFMQTTDHGVDSPPLNLLFAEAIKGPLLSSDRQIQIGTLDLIFHYLSCEGAPGRQIQLLVEENIVDYVFEILRLSECKDSVVNSCLRLLDLFSKVEKGFTERLLIGFPILIPILSHVSEVPFHPVQYQTLKLIWNSISDFPGIISTSHIEELVLVLAKMFKRHTVGEMGMSTETFITVCSIFVALLKSPSFHGTSDIVSTVREAITHAILACLNISEKDPSQLLHALYLLKEAYGCGSEEISRHKSTITELQSCIVDICTSHILPWIATIIDEVDEEIILGILETFHSILLQDSDVQAIQFAQILVKSSWFSLSFGYLGVFPTEKMKLRVYLMLSSLVDVLLGNDTGQPIRDAASNLPTDPIDLLFLLGQKTSQNPALSSCQSAVLLILHTSSLHNDRLADEKSVLASLEQYILVNSSEATHPLTMVQLVNLYGLYRSFAKMNYHNYYSPEAEKILFHLLTETEWDLPSSRIHLVSLKWLFQQEKLKKPLSYQILKFWRSNCSNATQIVVNGEHSQIINEQIIAELATSEDSYVARLLVCLLTQQVEEISQETDVISIVNLLATIISISPAASEQLCMNGFGNAIRSIYYNPSYFSSPSMFKATSLLVFTVLRSVHPEALCDDEAWLAVTMKLMEFLNLTIDAKRWSTEGLQVIACLSLILHQSTSKVLLGASKAIIFNTSLASMINNIIHEACSKGPALLDFNEGTSIGEALIFVLLLLCFSLRCLQVLLPGAVDWQILLDPSNGEQPFSILSINCHDLCRLMHFGSPLVKLVASYCLLEFITRISEQINRTKEELKCSIGYLMSMIAILEGLIFYSDIQVAINCSLCLSTISRWEKLNMKETRVTADNTWCRLIVEEMALSLAAPCLPSKSFANYHKPAVHVAVSLLKLQKRPQWMSTVFDDPCISGIIKNLAASNVSIEMVLLFRQLVKSEFLKADQIACLNRVLQECRKHISTGDVQNNSTEEHTEKRVPITDELGEVCEYLIHLISSDMHLDDDSVSLGTGKKRLLEEIEMFFRTLTWMSTVFDDPCISGIIKNLAASNVSIEMVLLFRQLVKSEFLKADQIACLNRVLQECRKHISTGDVQNNSTEEHTEKRVPITDELGEVCEYLIHLISSDMHLDDDSVSLGTGKKRLLEEIEMFFRTLTVQDDN</sequence>
<organism evidence="1 2">
    <name type="scientific">Jatropha curcas</name>
    <name type="common">Barbados nut</name>
    <dbReference type="NCBI Taxonomy" id="180498"/>
    <lineage>
        <taxon>Eukaryota</taxon>
        <taxon>Viridiplantae</taxon>
        <taxon>Streptophyta</taxon>
        <taxon>Embryophyta</taxon>
        <taxon>Tracheophyta</taxon>
        <taxon>Spermatophyta</taxon>
        <taxon>Magnoliopsida</taxon>
        <taxon>eudicotyledons</taxon>
        <taxon>Gunneridae</taxon>
        <taxon>Pentapetalae</taxon>
        <taxon>rosids</taxon>
        <taxon>fabids</taxon>
        <taxon>Malpighiales</taxon>
        <taxon>Euphorbiaceae</taxon>
        <taxon>Crotonoideae</taxon>
        <taxon>Jatropheae</taxon>
        <taxon>Jatropha</taxon>
    </lineage>
</organism>
<proteinExistence type="predicted"/>
<dbReference type="EMBL" id="KK914578">
    <property type="protein sequence ID" value="KDP32572.1"/>
    <property type="molecule type" value="Genomic_DNA"/>
</dbReference>